<reference evidence="1" key="1">
    <citation type="submission" date="2020-08" db="EMBL/GenBank/DDBJ databases">
        <title>Genomic Encyclopedia of Type Strains, Phase IV (KMG-IV): sequencing the most valuable type-strain genomes for metagenomic binning, comparative biology and taxonomic classification.</title>
        <authorList>
            <person name="Goeker M."/>
        </authorList>
    </citation>
    <scope>NUCLEOTIDE SEQUENCE [LARGE SCALE GENOMIC DNA]</scope>
    <source>
        <strain evidence="1">DSM 105720</strain>
    </source>
</reference>
<evidence type="ECO:0000313" key="1">
    <source>
        <dbReference type="EMBL" id="MBB4045184.1"/>
    </source>
</evidence>
<comment type="caution">
    <text evidence="1">The sequence shown here is derived from an EMBL/GenBank/DDBJ whole genome shotgun (WGS) entry which is preliminary data.</text>
</comment>
<dbReference type="AlphaFoldDB" id="A0A840D6T3"/>
<gene>
    <name evidence="1" type="ORF">GGR06_002995</name>
</gene>
<organism evidence="1 2">
    <name type="scientific">Bacteroides reticulotermitis</name>
    <dbReference type="NCBI Taxonomy" id="1133319"/>
    <lineage>
        <taxon>Bacteria</taxon>
        <taxon>Pseudomonadati</taxon>
        <taxon>Bacteroidota</taxon>
        <taxon>Bacteroidia</taxon>
        <taxon>Bacteroidales</taxon>
        <taxon>Bacteroidaceae</taxon>
        <taxon>Bacteroides</taxon>
    </lineage>
</organism>
<evidence type="ECO:0000313" key="2">
    <source>
        <dbReference type="Proteomes" id="UP000560658"/>
    </source>
</evidence>
<accession>A0A840D6T3</accession>
<dbReference type="Proteomes" id="UP000560658">
    <property type="component" value="Unassembled WGS sequence"/>
</dbReference>
<keyword evidence="2" id="KW-1185">Reference proteome</keyword>
<proteinExistence type="predicted"/>
<name>A0A840D6T3_9BACE</name>
<dbReference type="EMBL" id="JACIER010000013">
    <property type="protein sequence ID" value="MBB4045184.1"/>
    <property type="molecule type" value="Genomic_DNA"/>
</dbReference>
<sequence length="221" mass="26265">MKCNRILPIIVFVSIAQLFYGQERSVIRGEYPDHPLDNELFSSRDSLSTVQVNLFTYGRIGIEASEINFRNLFRNFPIYVDNAKDIELMYYHYVGVIENRKQIKRYVKRNFPPYVPAWGTSGNSGWKSDTGKFSTWRFTIEQDPFRIEDKDFIHKVEQKIQLGDEVWEVVFKLWDTTYHYYVFVDSKTYEVVRYGNMFGRTIPQNHIDYVNSKNFSNGDIR</sequence>
<protein>
    <submittedName>
        <fullName evidence="1">Uncharacterized protein</fullName>
    </submittedName>
</protein>
<dbReference type="RefSeq" id="WP_044162435.1">
    <property type="nucleotide sequence ID" value="NZ_JACIER010000013.1"/>
</dbReference>